<evidence type="ECO:0000313" key="1">
    <source>
        <dbReference type="EMBL" id="JAC27469.1"/>
    </source>
</evidence>
<name>A0A023G176_AMBTT</name>
<protein>
    <submittedName>
        <fullName evidence="1">Uncharacterized protein</fullName>
    </submittedName>
</protein>
<dbReference type="EMBL" id="GBBM01007949">
    <property type="protein sequence ID" value="JAC27469.1"/>
    <property type="molecule type" value="mRNA"/>
</dbReference>
<accession>A0A023G176</accession>
<organism evidence="1">
    <name type="scientific">Amblyomma triste</name>
    <name type="common">Neotropical tick</name>
    <dbReference type="NCBI Taxonomy" id="251400"/>
    <lineage>
        <taxon>Eukaryota</taxon>
        <taxon>Metazoa</taxon>
        <taxon>Ecdysozoa</taxon>
        <taxon>Arthropoda</taxon>
        <taxon>Chelicerata</taxon>
        <taxon>Arachnida</taxon>
        <taxon>Acari</taxon>
        <taxon>Parasitiformes</taxon>
        <taxon>Ixodida</taxon>
        <taxon>Ixodoidea</taxon>
        <taxon>Ixodidae</taxon>
        <taxon>Amblyomminae</taxon>
        <taxon>Amblyomma</taxon>
    </lineage>
</organism>
<dbReference type="AlphaFoldDB" id="A0A023G176"/>
<proteinExistence type="evidence at transcript level"/>
<reference evidence="1" key="1">
    <citation type="submission" date="2014-03" db="EMBL/GenBank/DDBJ databases">
        <title>The sialotranscriptome of Amblyomma triste, Amblyomma parvum and Amblyomma cajennense ticks, uncovered by 454-based RNA-seq.</title>
        <authorList>
            <person name="Garcia G.R."/>
            <person name="Gardinassi L.G."/>
            <person name="Ribeiro J.M."/>
            <person name="Anatriello E."/>
            <person name="Ferreira B.R."/>
            <person name="Moreira H.N."/>
            <person name="Mafra C."/>
            <person name="Olegario M.M."/>
            <person name="Szabo P.J."/>
            <person name="Miranda-Santos I.K."/>
            <person name="Maruyama S.R."/>
        </authorList>
    </citation>
    <scope>NUCLEOTIDE SEQUENCE</scope>
    <source>
        <strain evidence="1">Mato Grasso do Sul</strain>
        <tissue evidence="1">Salivary glands</tissue>
    </source>
</reference>
<sequence>MQHLYSFTDCALLTVCATSVAACSTWLVMNVPWLAFHCNGTILKMDDIQGGQLCICHVLATWMNVQFVRRMVNALKIYWAHWWRF</sequence>